<proteinExistence type="predicted"/>
<dbReference type="InterPro" id="IPR043504">
    <property type="entry name" value="Peptidase_S1_PA_chymotrypsin"/>
</dbReference>
<dbReference type="AlphaFoldDB" id="A0A7Y8UXP9"/>
<accession>A0A7Y8UXP9</accession>
<gene>
    <name evidence="1" type="ORF">HT123_14475</name>
</gene>
<dbReference type="Pfam" id="PF13365">
    <property type="entry name" value="Trypsin_2"/>
    <property type="match status" value="1"/>
</dbReference>
<evidence type="ECO:0000313" key="1">
    <source>
        <dbReference type="EMBL" id="NWN62258.1"/>
    </source>
</evidence>
<reference evidence="1 2" key="1">
    <citation type="submission" date="2020-05" db="EMBL/GenBank/DDBJ databases">
        <title>Onion-isolated Pseudomonas sp.</title>
        <authorList>
            <person name="Fujikawa T."/>
            <person name="Sawada H."/>
        </authorList>
    </citation>
    <scope>NUCLEOTIDE SEQUENCE [LARGE SCALE GENOMIC DNA]</scope>
    <source>
        <strain evidence="1 2">MAFF 301512</strain>
    </source>
</reference>
<dbReference type="Gene3D" id="2.40.10.10">
    <property type="entry name" value="Trypsin-like serine proteases"/>
    <property type="match status" value="2"/>
</dbReference>
<dbReference type="RefSeq" id="WP_058424583.1">
    <property type="nucleotide sequence ID" value="NZ_JABUHS010000120.1"/>
</dbReference>
<dbReference type="InterPro" id="IPR009003">
    <property type="entry name" value="Peptidase_S1_PA"/>
</dbReference>
<name>A0A7Y8UXP9_9PSED</name>
<dbReference type="EMBL" id="JABUHS010000120">
    <property type="protein sequence ID" value="NWN62258.1"/>
    <property type="molecule type" value="Genomic_DNA"/>
</dbReference>
<evidence type="ECO:0000313" key="2">
    <source>
        <dbReference type="Proteomes" id="UP000543908"/>
    </source>
</evidence>
<comment type="caution">
    <text evidence="1">The sequence shown here is derived from an EMBL/GenBank/DDBJ whole genome shotgun (WGS) entry which is preliminary data.</text>
</comment>
<dbReference type="SUPFAM" id="SSF50494">
    <property type="entry name" value="Trypsin-like serine proteases"/>
    <property type="match status" value="1"/>
</dbReference>
<sequence>MFTKLPAFVFVGLSYISQPVNAEFDIGRGIENFAPGRVLNNQDGRYDYWNGVGRIQNPTRCVGTLLDTRVDGVAKGPAYVLTNGHCVSLDGGEILRDTDFEGAIQFKFFTGQESTAKAYPFKKVNWSSMRGVDLAILELQASLASVMEDGVQPLLFGRRPDEGTDILVVGGKGIDPLRVAACQLENAPEVVEDVWVWRHTMKNKCKGTGPGSSGSPIIERSTNKIVGVLNTIYDYGPYQCGMHMPCQIKDGKFYTEKTNYGISTDMIDRCFVDGVFSEDPARCVLFPAYSIVGDVARQQQYYLPEDLTAGSPAVYPTWNMRLTLDKPFYRYKVTRRPRSCEVAHGYSDIIDSANAYINDEIGPQVGIHTLCVVGVDSRESLPFPGEMRNALNAVVELKAADKNVEPLVRFQGNWFGIYAEFRRAPPSRNQFFMKYGQPAQVDCTTQDGYTEVEFKEGKGTSVVKLEPQLGLVCVYSKDIRGTSSPVETYP</sequence>
<protein>
    <submittedName>
        <fullName evidence="1">Trypsin-like peptidase domain-containing protein</fullName>
    </submittedName>
</protein>
<organism evidence="1 2">
    <name type="scientific">Pseudomonas allii</name>
    <dbReference type="NCBI Taxonomy" id="2740531"/>
    <lineage>
        <taxon>Bacteria</taxon>
        <taxon>Pseudomonadati</taxon>
        <taxon>Pseudomonadota</taxon>
        <taxon>Gammaproteobacteria</taxon>
        <taxon>Pseudomonadales</taxon>
        <taxon>Pseudomonadaceae</taxon>
        <taxon>Pseudomonas</taxon>
    </lineage>
</organism>
<dbReference type="Proteomes" id="UP000543908">
    <property type="component" value="Unassembled WGS sequence"/>
</dbReference>